<evidence type="ECO:0000313" key="1">
    <source>
        <dbReference type="EMBL" id="KUG01559.1"/>
    </source>
</evidence>
<dbReference type="Proteomes" id="UP000052943">
    <property type="component" value="Unassembled WGS sequence"/>
</dbReference>
<gene>
    <name evidence="1" type="ORF">AM587_10005617</name>
</gene>
<proteinExistence type="predicted"/>
<sequence length="294" mass="32349">MGLRIKGSGPSCPSGDFKFSKFSNGMCDGPKLKGKFAAQLHPERNRGCIESSTEAYNAGTNLCGLINDARVSSVPLVIPLKDQPEPVSFMQALSDTVKGALLQHLGDLKSNAEQGYRNMKYAAEDKLDEAVSDVNYRISNFTNEQKAKATVAAQELSDADKRKATEVGNAVSDAASKAYDTVDNATGNRISKGIRAIDDAATTINSHVEKLSNELIPDDDYEETLNHVVSAYQDLSREEPTPLPKRQEVKPKQRGDMWDLDDFNIDDMFERDTTGTFAIIHRNTITCNIFCEIF</sequence>
<reference evidence="1 2" key="1">
    <citation type="submission" date="2015-11" db="EMBL/GenBank/DDBJ databases">
        <title>Genomes and virulence difference between two physiological races of Phytophthora nicotianae.</title>
        <authorList>
            <person name="Liu H."/>
            <person name="Ma X."/>
            <person name="Yu H."/>
            <person name="Fang D."/>
            <person name="Li Y."/>
            <person name="Wang X."/>
            <person name="Wang W."/>
            <person name="Dong Y."/>
            <person name="Xiao B."/>
        </authorList>
    </citation>
    <scope>NUCLEOTIDE SEQUENCE [LARGE SCALE GENOMIC DNA]</scope>
    <source>
        <strain evidence="2">race 0</strain>
    </source>
</reference>
<organism evidence="1 2">
    <name type="scientific">Phytophthora nicotianae</name>
    <name type="common">Potato buckeye rot agent</name>
    <name type="synonym">Phytophthora parasitica</name>
    <dbReference type="NCBI Taxonomy" id="4792"/>
    <lineage>
        <taxon>Eukaryota</taxon>
        <taxon>Sar</taxon>
        <taxon>Stramenopiles</taxon>
        <taxon>Oomycota</taxon>
        <taxon>Peronosporomycetes</taxon>
        <taxon>Peronosporales</taxon>
        <taxon>Peronosporaceae</taxon>
        <taxon>Phytophthora</taxon>
    </lineage>
</organism>
<dbReference type="AlphaFoldDB" id="A0A0W8DYT8"/>
<dbReference type="EMBL" id="LNFO01000302">
    <property type="protein sequence ID" value="KUG01559.1"/>
    <property type="molecule type" value="Genomic_DNA"/>
</dbReference>
<protein>
    <submittedName>
        <fullName evidence="1">Uncharacterized protein</fullName>
    </submittedName>
</protein>
<comment type="caution">
    <text evidence="1">The sequence shown here is derived from an EMBL/GenBank/DDBJ whole genome shotgun (WGS) entry which is preliminary data.</text>
</comment>
<name>A0A0W8DYT8_PHYNI</name>
<accession>A0A0W8DYT8</accession>
<evidence type="ECO:0000313" key="2">
    <source>
        <dbReference type="Proteomes" id="UP000052943"/>
    </source>
</evidence>